<dbReference type="EMBL" id="LVLJ01002647">
    <property type="protein sequence ID" value="OAE24325.1"/>
    <property type="molecule type" value="Genomic_DNA"/>
</dbReference>
<keyword evidence="7" id="KW-0539">Nucleus</keyword>
<gene>
    <name evidence="10" type="ORF">AXG93_3725s1020</name>
</gene>
<evidence type="ECO:0000256" key="6">
    <source>
        <dbReference type="ARBA" id="ARBA00022801"/>
    </source>
</evidence>
<evidence type="ECO:0000256" key="2">
    <source>
        <dbReference type="ARBA" id="ARBA00004123"/>
    </source>
</evidence>
<name>A0A176VW04_MARPO</name>
<evidence type="ECO:0000256" key="5">
    <source>
        <dbReference type="ARBA" id="ARBA00022723"/>
    </source>
</evidence>
<dbReference type="PANTHER" id="PTHR22930:SF85">
    <property type="entry name" value="GH03217P-RELATED"/>
    <property type="match status" value="1"/>
</dbReference>
<feature type="compositionally biased region" description="Low complexity" evidence="8">
    <location>
        <begin position="443"/>
        <end position="453"/>
    </location>
</feature>
<dbReference type="AlphaFoldDB" id="A0A176VW04"/>
<evidence type="ECO:0000256" key="1">
    <source>
        <dbReference type="ARBA" id="ARBA00001968"/>
    </source>
</evidence>
<sequence length="503" mass="56847">MEDAVMRMIAEVEARKNAEGSEHTELTLRQTVRDTLNADPIFMDLGALVDAYAEITPPSNSRIHYSHPDNPILGYASTLLDVHYMLVKDPQRWCNAELPEDEVCELYHRWFHYMAQAARVVKDWGRADGKTHSKRNLWFDNYLLTSDDDDRWLYYMKMSRCTFLCISNRLQMLSWRDHPISRPEVPIPAQLGATLYHLVHGADYHSISEVFEIEPSAVQETLEKCVDDLLRALGEYLMWPRAKNLLNVISGFNEHWGLANCQGVLGTVRVNVTPPKFHGSVVHVVALQGVCDSSGAFLNVFCAHPGSLIDCDILRSSSFYLEANRGSILKPYKVQQRGELAARPYVLAGQDYEPLPWLLISGTESSDSDGSDASDFPDRTMMARSCINRAFKDLMKDFLCLRTGVLCELQNAPAFIHVCCILHNLLYLKEDRPVRPSPTQRLSPSSSDYQSNDESSDDWESEDEVEDDEHDVKFVPASARADGEAIPYSVRSETGIPHSNSIV</sequence>
<keyword evidence="11" id="KW-1185">Reference proteome</keyword>
<dbReference type="GO" id="GO:0005634">
    <property type="term" value="C:nucleus"/>
    <property type="evidence" value="ECO:0007669"/>
    <property type="project" value="UniProtKB-SubCell"/>
</dbReference>
<feature type="region of interest" description="Disordered" evidence="8">
    <location>
        <begin position="434"/>
        <end position="479"/>
    </location>
</feature>
<feature type="compositionally biased region" description="Acidic residues" evidence="8">
    <location>
        <begin position="454"/>
        <end position="469"/>
    </location>
</feature>
<dbReference type="GO" id="GO:0046872">
    <property type="term" value="F:metal ion binding"/>
    <property type="evidence" value="ECO:0007669"/>
    <property type="project" value="UniProtKB-KW"/>
</dbReference>
<evidence type="ECO:0000256" key="3">
    <source>
        <dbReference type="ARBA" id="ARBA00006958"/>
    </source>
</evidence>
<dbReference type="InterPro" id="IPR045249">
    <property type="entry name" value="HARBI1-like"/>
</dbReference>
<evidence type="ECO:0000313" key="11">
    <source>
        <dbReference type="Proteomes" id="UP000077202"/>
    </source>
</evidence>
<protein>
    <recommendedName>
        <fullName evidence="9">DDE Tnp4 domain-containing protein</fullName>
    </recommendedName>
</protein>
<keyword evidence="5" id="KW-0479">Metal-binding</keyword>
<comment type="similarity">
    <text evidence="3">Belongs to the HARBI1 family.</text>
</comment>
<evidence type="ECO:0000256" key="8">
    <source>
        <dbReference type="SAM" id="MobiDB-lite"/>
    </source>
</evidence>
<dbReference type="InterPro" id="IPR027806">
    <property type="entry name" value="HARBI1_dom"/>
</dbReference>
<organism evidence="10 11">
    <name type="scientific">Marchantia polymorpha subsp. ruderalis</name>
    <dbReference type="NCBI Taxonomy" id="1480154"/>
    <lineage>
        <taxon>Eukaryota</taxon>
        <taxon>Viridiplantae</taxon>
        <taxon>Streptophyta</taxon>
        <taxon>Embryophyta</taxon>
        <taxon>Marchantiophyta</taxon>
        <taxon>Marchantiopsida</taxon>
        <taxon>Marchantiidae</taxon>
        <taxon>Marchantiales</taxon>
        <taxon>Marchantiaceae</taxon>
        <taxon>Marchantia</taxon>
    </lineage>
</organism>
<dbReference type="GO" id="GO:0016787">
    <property type="term" value="F:hydrolase activity"/>
    <property type="evidence" value="ECO:0007669"/>
    <property type="project" value="UniProtKB-KW"/>
</dbReference>
<comment type="subcellular location">
    <subcellularLocation>
        <location evidence="2">Nucleus</location>
    </subcellularLocation>
</comment>
<evidence type="ECO:0000313" key="10">
    <source>
        <dbReference type="EMBL" id="OAE24325.1"/>
    </source>
</evidence>
<comment type="caution">
    <text evidence="10">The sequence shown here is derived from an EMBL/GenBank/DDBJ whole genome shotgun (WGS) entry which is preliminary data.</text>
</comment>
<keyword evidence="6" id="KW-0378">Hydrolase</keyword>
<proteinExistence type="inferred from homology"/>
<evidence type="ECO:0000259" key="9">
    <source>
        <dbReference type="Pfam" id="PF13359"/>
    </source>
</evidence>
<dbReference type="PANTHER" id="PTHR22930">
    <property type="match status" value="1"/>
</dbReference>
<feature type="domain" description="DDE Tnp4" evidence="9">
    <location>
        <begin position="283"/>
        <end position="424"/>
    </location>
</feature>
<dbReference type="GO" id="GO:0004518">
    <property type="term" value="F:nuclease activity"/>
    <property type="evidence" value="ECO:0007669"/>
    <property type="project" value="UniProtKB-KW"/>
</dbReference>
<keyword evidence="4" id="KW-0540">Nuclease</keyword>
<evidence type="ECO:0000256" key="4">
    <source>
        <dbReference type="ARBA" id="ARBA00022722"/>
    </source>
</evidence>
<evidence type="ECO:0000256" key="7">
    <source>
        <dbReference type="ARBA" id="ARBA00023242"/>
    </source>
</evidence>
<dbReference type="Proteomes" id="UP000077202">
    <property type="component" value="Unassembled WGS sequence"/>
</dbReference>
<accession>A0A176VW04</accession>
<dbReference type="Pfam" id="PF13359">
    <property type="entry name" value="DDE_Tnp_4"/>
    <property type="match status" value="1"/>
</dbReference>
<comment type="cofactor">
    <cofactor evidence="1">
        <name>a divalent metal cation</name>
        <dbReference type="ChEBI" id="CHEBI:60240"/>
    </cofactor>
</comment>
<reference evidence="10" key="1">
    <citation type="submission" date="2016-03" db="EMBL/GenBank/DDBJ databases">
        <title>Mechanisms controlling the formation of the plant cell surface in tip-growing cells are functionally conserved among land plants.</title>
        <authorList>
            <person name="Honkanen S."/>
            <person name="Jones V.A."/>
            <person name="Morieri G."/>
            <person name="Champion C."/>
            <person name="Hetherington A.J."/>
            <person name="Kelly S."/>
            <person name="Saint-Marcoux D."/>
            <person name="Proust H."/>
            <person name="Prescott H."/>
            <person name="Dolan L."/>
        </authorList>
    </citation>
    <scope>NUCLEOTIDE SEQUENCE [LARGE SCALE GENOMIC DNA]</scope>
    <source>
        <tissue evidence="10">Whole gametophyte</tissue>
    </source>
</reference>